<dbReference type="PANTHER" id="PTHR30185:SF15">
    <property type="entry name" value="CRYPTIC BETA-GLUCOSIDE BGL OPERON ANTITERMINATOR"/>
    <property type="match status" value="1"/>
</dbReference>
<reference evidence="3 4" key="1">
    <citation type="submission" date="2020-03" db="EMBL/GenBank/DDBJ databases">
        <title>Soil Listeria distribution.</title>
        <authorList>
            <person name="Liao J."/>
            <person name="Wiedmann M."/>
        </authorList>
    </citation>
    <scope>NUCLEOTIDE SEQUENCE [LARGE SCALE GENOMIC DNA]</scope>
    <source>
        <strain evidence="3 4">FSL L7-1645</strain>
    </source>
</reference>
<sequence>MRIKKILNNNAVLVADKGKDFIWIGTGLGFKKRPGDEADSNKVEKTFVLNQEKSMSRFSELLQNISAEYASVADDIIHYAKGKIQYDLSDTIYISLTDHISNLVGLMKEGLHIPNQLTWEIKKFYPIEYAVGIHALSLIQEKIHIQPEDYEAGNIALHFINAQIIKSDEQVENIQKLTEKIRDIVTIIRIHNKMEIDENTIAFDRFVTHLRFFFKRSNSVVNDAGNPLLVHVVEKYPDAYETAKLIGDYLKITLYDNELLYLTLHIQKLIEK</sequence>
<dbReference type="Proteomes" id="UP000571128">
    <property type="component" value="Unassembled WGS sequence"/>
</dbReference>
<dbReference type="InterPro" id="IPR036634">
    <property type="entry name" value="PRD_sf"/>
</dbReference>
<dbReference type="PANTHER" id="PTHR30185">
    <property type="entry name" value="CRYPTIC BETA-GLUCOSIDE BGL OPERON ANTITERMINATOR"/>
    <property type="match status" value="1"/>
</dbReference>
<dbReference type="InterPro" id="IPR004341">
    <property type="entry name" value="CAT_RNA-bd_dom"/>
</dbReference>
<dbReference type="AlphaFoldDB" id="A0A841YBE1"/>
<organism evidence="3 4">
    <name type="scientific">Listeria fleischmannii</name>
    <dbReference type="NCBI Taxonomy" id="1069827"/>
    <lineage>
        <taxon>Bacteria</taxon>
        <taxon>Bacillati</taxon>
        <taxon>Bacillota</taxon>
        <taxon>Bacilli</taxon>
        <taxon>Bacillales</taxon>
        <taxon>Listeriaceae</taxon>
        <taxon>Listeria</taxon>
    </lineage>
</organism>
<dbReference type="SUPFAM" id="SSF50151">
    <property type="entry name" value="SacY-like RNA-binding domain"/>
    <property type="match status" value="1"/>
</dbReference>
<dbReference type="SMART" id="SM01061">
    <property type="entry name" value="CAT_RBD"/>
    <property type="match status" value="1"/>
</dbReference>
<evidence type="ECO:0000313" key="4">
    <source>
        <dbReference type="Proteomes" id="UP000571128"/>
    </source>
</evidence>
<dbReference type="InterPro" id="IPR050661">
    <property type="entry name" value="BglG_antiterminators"/>
</dbReference>
<dbReference type="Pfam" id="PF00874">
    <property type="entry name" value="PRD"/>
    <property type="match status" value="2"/>
</dbReference>
<feature type="domain" description="PRD" evidence="2">
    <location>
        <begin position="64"/>
        <end position="169"/>
    </location>
</feature>
<evidence type="ECO:0000259" key="2">
    <source>
        <dbReference type="PROSITE" id="PS51372"/>
    </source>
</evidence>
<dbReference type="Gene3D" id="2.30.24.10">
    <property type="entry name" value="CAT RNA-binding domain"/>
    <property type="match status" value="1"/>
</dbReference>
<dbReference type="SUPFAM" id="SSF63520">
    <property type="entry name" value="PTS-regulatory domain, PRD"/>
    <property type="match status" value="2"/>
</dbReference>
<evidence type="ECO:0000256" key="1">
    <source>
        <dbReference type="ARBA" id="ARBA00022737"/>
    </source>
</evidence>
<dbReference type="PROSITE" id="PS51372">
    <property type="entry name" value="PRD_2"/>
    <property type="match status" value="2"/>
</dbReference>
<gene>
    <name evidence="3" type="ORF">HB844_01645</name>
</gene>
<accession>A0A841YBE1</accession>
<dbReference type="GO" id="GO:0006355">
    <property type="term" value="P:regulation of DNA-templated transcription"/>
    <property type="evidence" value="ECO:0007669"/>
    <property type="project" value="InterPro"/>
</dbReference>
<keyword evidence="1" id="KW-0677">Repeat</keyword>
<dbReference type="RefSeq" id="WP_007544178.1">
    <property type="nucleotide sequence ID" value="NZ_JAARPY010000001.1"/>
</dbReference>
<name>A0A841YBE1_9LIST</name>
<feature type="domain" description="PRD" evidence="2">
    <location>
        <begin position="172"/>
        <end position="272"/>
    </location>
</feature>
<dbReference type="GO" id="GO:0003723">
    <property type="term" value="F:RNA binding"/>
    <property type="evidence" value="ECO:0007669"/>
    <property type="project" value="InterPro"/>
</dbReference>
<protein>
    <submittedName>
        <fullName evidence="3">PRD domain-containing protein</fullName>
    </submittedName>
</protein>
<dbReference type="Pfam" id="PF03123">
    <property type="entry name" value="CAT_RBD"/>
    <property type="match status" value="1"/>
</dbReference>
<dbReference type="Gene3D" id="1.10.1790.10">
    <property type="entry name" value="PRD domain"/>
    <property type="match status" value="2"/>
</dbReference>
<dbReference type="InterPro" id="IPR036650">
    <property type="entry name" value="CAT_RNA-bd_dom_sf"/>
</dbReference>
<dbReference type="EMBL" id="JAARPY010000001">
    <property type="protein sequence ID" value="MBC1397581.1"/>
    <property type="molecule type" value="Genomic_DNA"/>
</dbReference>
<proteinExistence type="predicted"/>
<comment type="caution">
    <text evidence="3">The sequence shown here is derived from an EMBL/GenBank/DDBJ whole genome shotgun (WGS) entry which is preliminary data.</text>
</comment>
<dbReference type="InterPro" id="IPR011608">
    <property type="entry name" value="PRD"/>
</dbReference>
<evidence type="ECO:0000313" key="3">
    <source>
        <dbReference type="EMBL" id="MBC1397581.1"/>
    </source>
</evidence>